<name>A0ABU6HMB0_9RHOB</name>
<dbReference type="SUPFAM" id="SSF111369">
    <property type="entry name" value="HlyD-like secretion proteins"/>
    <property type="match status" value="2"/>
</dbReference>
<feature type="compositionally biased region" description="Low complexity" evidence="3">
    <location>
        <begin position="38"/>
        <end position="60"/>
    </location>
</feature>
<dbReference type="InterPro" id="IPR058625">
    <property type="entry name" value="MdtA-like_BSH"/>
</dbReference>
<evidence type="ECO:0000256" key="3">
    <source>
        <dbReference type="SAM" id="MobiDB-lite"/>
    </source>
</evidence>
<protein>
    <submittedName>
        <fullName evidence="6">Efflux RND transporter periplasmic adaptor subunit</fullName>
    </submittedName>
</protein>
<evidence type="ECO:0000259" key="4">
    <source>
        <dbReference type="Pfam" id="PF25917"/>
    </source>
</evidence>
<comment type="caution">
    <text evidence="6">The sequence shown here is derived from an EMBL/GenBank/DDBJ whole genome shotgun (WGS) entry which is preliminary data.</text>
</comment>
<dbReference type="PANTHER" id="PTHR30469">
    <property type="entry name" value="MULTIDRUG RESISTANCE PROTEIN MDTA"/>
    <property type="match status" value="1"/>
</dbReference>
<comment type="similarity">
    <text evidence="1">Belongs to the membrane fusion protein (MFP) (TC 8.A.1) family.</text>
</comment>
<sequence>MRFVPFITALIVSAVLFGLVMERDRLFQAARDLSPVSEPATPETPAEAAPAATETAQAAPDALPEGTVAVIAKRSVAQEIDSAVVLRGATEATRKVDVQAQTSGIVISEPLRRGALVTKDQVLCQIDPGTRDATLSETEAKLAEAIARRPEVEARIPEARARVAQARAQLDEALINANAATKLQEGGFASDTRVLSTQAAVRSAEAALSSAEAGVKSAQSGLDTLAASIQSAEAAVARARTDIDYLTITAPFAGLLENDTAELGSLLQSGGQGGASCAQILQIDPIKVVGYVPETEVGRIEVGARAGARLTDGRTVTGTVSFLSRSADPLTRTFRVEMTVANTDLSIREGQTAEIGIASDGVNAHLLPASSLTLNDEGTLGVRTIDADSKALFVPVTLIRDTRDGVWVTGLADTVDVITVGQEYVTDGVAVAPSFEEVIQ</sequence>
<dbReference type="PANTHER" id="PTHR30469:SF29">
    <property type="entry name" value="BLR2860 PROTEIN"/>
    <property type="match status" value="1"/>
</dbReference>
<dbReference type="Proteomes" id="UP001348149">
    <property type="component" value="Unassembled WGS sequence"/>
</dbReference>
<evidence type="ECO:0000256" key="2">
    <source>
        <dbReference type="SAM" id="Coils"/>
    </source>
</evidence>
<dbReference type="NCBIfam" id="TIGR01730">
    <property type="entry name" value="RND_mfp"/>
    <property type="match status" value="1"/>
</dbReference>
<feature type="coiled-coil region" evidence="2">
    <location>
        <begin position="135"/>
        <end position="183"/>
    </location>
</feature>
<dbReference type="InterPro" id="IPR058792">
    <property type="entry name" value="Beta-barrel_RND_2"/>
</dbReference>
<dbReference type="InterPro" id="IPR006143">
    <property type="entry name" value="RND_pump_MFP"/>
</dbReference>
<dbReference type="Pfam" id="PF25917">
    <property type="entry name" value="BSH_RND"/>
    <property type="match status" value="1"/>
</dbReference>
<dbReference type="Gene3D" id="1.10.287.470">
    <property type="entry name" value="Helix hairpin bin"/>
    <property type="match status" value="3"/>
</dbReference>
<feature type="domain" description="CusB-like beta-barrel" evidence="5">
    <location>
        <begin position="291"/>
        <end position="359"/>
    </location>
</feature>
<keyword evidence="2" id="KW-0175">Coiled coil</keyword>
<feature type="region of interest" description="Disordered" evidence="3">
    <location>
        <begin position="35"/>
        <end position="60"/>
    </location>
</feature>
<dbReference type="Gene3D" id="2.40.420.20">
    <property type="match status" value="1"/>
</dbReference>
<dbReference type="Gene3D" id="2.40.50.100">
    <property type="match status" value="2"/>
</dbReference>
<evidence type="ECO:0000259" key="5">
    <source>
        <dbReference type="Pfam" id="PF25954"/>
    </source>
</evidence>
<evidence type="ECO:0000313" key="7">
    <source>
        <dbReference type="Proteomes" id="UP001348149"/>
    </source>
</evidence>
<organism evidence="6 7">
    <name type="scientific">Mesobacterium hydrothermale</name>
    <dbReference type="NCBI Taxonomy" id="3111907"/>
    <lineage>
        <taxon>Bacteria</taxon>
        <taxon>Pseudomonadati</taxon>
        <taxon>Pseudomonadota</taxon>
        <taxon>Alphaproteobacteria</taxon>
        <taxon>Rhodobacterales</taxon>
        <taxon>Roseobacteraceae</taxon>
        <taxon>Mesobacterium</taxon>
    </lineage>
</organism>
<dbReference type="EMBL" id="JAYLLH010000033">
    <property type="protein sequence ID" value="MEC3862990.1"/>
    <property type="molecule type" value="Genomic_DNA"/>
</dbReference>
<accession>A0ABU6HMB0</accession>
<dbReference type="Gene3D" id="2.40.30.170">
    <property type="match status" value="1"/>
</dbReference>
<proteinExistence type="inferred from homology"/>
<dbReference type="Pfam" id="PF25954">
    <property type="entry name" value="Beta-barrel_RND_2"/>
    <property type="match status" value="1"/>
</dbReference>
<gene>
    <name evidence="6" type="ORF">VK792_16980</name>
</gene>
<evidence type="ECO:0000256" key="1">
    <source>
        <dbReference type="ARBA" id="ARBA00009477"/>
    </source>
</evidence>
<evidence type="ECO:0000313" key="6">
    <source>
        <dbReference type="EMBL" id="MEC3862990.1"/>
    </source>
</evidence>
<reference evidence="6 7" key="1">
    <citation type="submission" date="2024-01" db="EMBL/GenBank/DDBJ databases">
        <title>Mesobacterium rodlantinim sp. nov., isolated from shallow sea hydrothermal systems off Kueishantao Island.</title>
        <authorList>
            <person name="Su Z."/>
            <person name="Tang K."/>
        </authorList>
    </citation>
    <scope>NUCLEOTIDE SEQUENCE [LARGE SCALE GENOMIC DNA]</scope>
    <source>
        <strain evidence="6 7">TK19101</strain>
    </source>
</reference>
<keyword evidence="7" id="KW-1185">Reference proteome</keyword>
<dbReference type="RefSeq" id="WP_326299062.1">
    <property type="nucleotide sequence ID" value="NZ_JAYLLH010000033.1"/>
</dbReference>
<feature type="domain" description="Multidrug resistance protein MdtA-like barrel-sandwich hybrid" evidence="4">
    <location>
        <begin position="94"/>
        <end position="272"/>
    </location>
</feature>